<dbReference type="Proteomes" id="UP001359559">
    <property type="component" value="Unassembled WGS sequence"/>
</dbReference>
<feature type="compositionally biased region" description="Low complexity" evidence="1">
    <location>
        <begin position="16"/>
        <end position="34"/>
    </location>
</feature>
<organism evidence="2 3">
    <name type="scientific">Clitoria ternatea</name>
    <name type="common">Butterfly pea</name>
    <dbReference type="NCBI Taxonomy" id="43366"/>
    <lineage>
        <taxon>Eukaryota</taxon>
        <taxon>Viridiplantae</taxon>
        <taxon>Streptophyta</taxon>
        <taxon>Embryophyta</taxon>
        <taxon>Tracheophyta</taxon>
        <taxon>Spermatophyta</taxon>
        <taxon>Magnoliopsida</taxon>
        <taxon>eudicotyledons</taxon>
        <taxon>Gunneridae</taxon>
        <taxon>Pentapetalae</taxon>
        <taxon>rosids</taxon>
        <taxon>fabids</taxon>
        <taxon>Fabales</taxon>
        <taxon>Fabaceae</taxon>
        <taxon>Papilionoideae</taxon>
        <taxon>50 kb inversion clade</taxon>
        <taxon>NPAAA clade</taxon>
        <taxon>indigoferoid/millettioid clade</taxon>
        <taxon>Phaseoleae</taxon>
        <taxon>Clitoria</taxon>
    </lineage>
</organism>
<gene>
    <name evidence="2" type="ORF">RJT34_10412</name>
</gene>
<dbReference type="AlphaFoldDB" id="A0AAN9K814"/>
<evidence type="ECO:0000313" key="2">
    <source>
        <dbReference type="EMBL" id="KAK7311933.1"/>
    </source>
</evidence>
<keyword evidence="3" id="KW-1185">Reference proteome</keyword>
<dbReference type="EMBL" id="JAYKXN010000002">
    <property type="protein sequence ID" value="KAK7311933.1"/>
    <property type="molecule type" value="Genomic_DNA"/>
</dbReference>
<comment type="caution">
    <text evidence="2">The sequence shown here is derived from an EMBL/GenBank/DDBJ whole genome shotgun (WGS) entry which is preliminary data.</text>
</comment>
<evidence type="ECO:0000256" key="1">
    <source>
        <dbReference type="SAM" id="MobiDB-lite"/>
    </source>
</evidence>
<feature type="region of interest" description="Disordered" evidence="1">
    <location>
        <begin position="1"/>
        <end position="34"/>
    </location>
</feature>
<evidence type="ECO:0000313" key="3">
    <source>
        <dbReference type="Proteomes" id="UP001359559"/>
    </source>
</evidence>
<name>A0AAN9K814_CLITE</name>
<proteinExistence type="predicted"/>
<feature type="compositionally biased region" description="Basic and acidic residues" evidence="1">
    <location>
        <begin position="1"/>
        <end position="14"/>
    </location>
</feature>
<sequence length="74" mass="7998">MNGEAKKEKRKKVEGSGSYSDSMLPSSSSSSSLFSSLQTKCSNLIPLESLFLNNPNHETNTEKGSHAYSLSLSL</sequence>
<accession>A0AAN9K814</accession>
<protein>
    <submittedName>
        <fullName evidence="2">Uncharacterized protein</fullName>
    </submittedName>
</protein>
<reference evidence="2 3" key="1">
    <citation type="submission" date="2024-01" db="EMBL/GenBank/DDBJ databases">
        <title>The genomes of 5 underutilized Papilionoideae crops provide insights into root nodulation and disease resistance.</title>
        <authorList>
            <person name="Yuan L."/>
        </authorList>
    </citation>
    <scope>NUCLEOTIDE SEQUENCE [LARGE SCALE GENOMIC DNA]</scope>
    <source>
        <strain evidence="2">LY-2023</strain>
        <tissue evidence="2">Leaf</tissue>
    </source>
</reference>
<feature type="region of interest" description="Disordered" evidence="1">
    <location>
        <begin position="54"/>
        <end position="74"/>
    </location>
</feature>